<organism evidence="1 2">
    <name type="scientific">Microtetraspora fusca</name>
    <dbReference type="NCBI Taxonomy" id="1997"/>
    <lineage>
        <taxon>Bacteria</taxon>
        <taxon>Bacillati</taxon>
        <taxon>Actinomycetota</taxon>
        <taxon>Actinomycetes</taxon>
        <taxon>Streptosporangiales</taxon>
        <taxon>Streptosporangiaceae</taxon>
        <taxon>Microtetraspora</taxon>
    </lineage>
</organism>
<proteinExistence type="predicted"/>
<protein>
    <recommendedName>
        <fullName evidence="3">DUF3168 domain-containing protein</fullName>
    </recommendedName>
</protein>
<keyword evidence="2" id="KW-1185">Reference proteome</keyword>
<reference evidence="1 2" key="1">
    <citation type="submission" date="2024-10" db="EMBL/GenBank/DDBJ databases">
        <title>The Natural Products Discovery Center: Release of the First 8490 Sequenced Strains for Exploring Actinobacteria Biosynthetic Diversity.</title>
        <authorList>
            <person name="Kalkreuter E."/>
            <person name="Kautsar S.A."/>
            <person name="Yang D."/>
            <person name="Bader C.D."/>
            <person name="Teijaro C.N."/>
            <person name="Fluegel L."/>
            <person name="Davis C.M."/>
            <person name="Simpson J.R."/>
            <person name="Lauterbach L."/>
            <person name="Steele A.D."/>
            <person name="Gui C."/>
            <person name="Meng S."/>
            <person name="Li G."/>
            <person name="Viehrig K."/>
            <person name="Ye F."/>
            <person name="Su P."/>
            <person name="Kiefer A.F."/>
            <person name="Nichols A."/>
            <person name="Cepeda A.J."/>
            <person name="Yan W."/>
            <person name="Fan B."/>
            <person name="Jiang Y."/>
            <person name="Adhikari A."/>
            <person name="Zheng C.-J."/>
            <person name="Schuster L."/>
            <person name="Cowan T.M."/>
            <person name="Smanski M.J."/>
            <person name="Chevrette M.G."/>
            <person name="De Carvalho L.P.S."/>
            <person name="Shen B."/>
        </authorList>
    </citation>
    <scope>NUCLEOTIDE SEQUENCE [LARGE SCALE GENOMIC DNA]</scope>
    <source>
        <strain evidence="1 2">NPDC001281</strain>
    </source>
</reference>
<accession>A0ABW6VEV3</accession>
<name>A0ABW6VEV3_MICFU</name>
<dbReference type="RefSeq" id="WP_387345978.1">
    <property type="nucleotide sequence ID" value="NZ_JBIAXI010000024.1"/>
</dbReference>
<evidence type="ECO:0000313" key="2">
    <source>
        <dbReference type="Proteomes" id="UP001602119"/>
    </source>
</evidence>
<dbReference type="Proteomes" id="UP001602119">
    <property type="component" value="Unassembled WGS sequence"/>
</dbReference>
<evidence type="ECO:0000313" key="1">
    <source>
        <dbReference type="EMBL" id="MFF4777523.1"/>
    </source>
</evidence>
<gene>
    <name evidence="1" type="ORF">ACFY05_32170</name>
</gene>
<sequence length="143" mass="15614">MAADDLARADPLPRVITWLGAHPLMVAELGGVDRVGLVNKPPYPRIRITDPPGDDRDLRWLLAPVVQIEAYGDLDGSPGKAQLRWLLYLALGVLKELPEQETPAAGPVITEVESLLGGSWQPEPNGQPRYLAQVRVYCHPVPA</sequence>
<dbReference type="EMBL" id="JBIAXI010000024">
    <property type="protein sequence ID" value="MFF4777523.1"/>
    <property type="molecule type" value="Genomic_DNA"/>
</dbReference>
<comment type="caution">
    <text evidence="1">The sequence shown here is derived from an EMBL/GenBank/DDBJ whole genome shotgun (WGS) entry which is preliminary data.</text>
</comment>
<evidence type="ECO:0008006" key="3">
    <source>
        <dbReference type="Google" id="ProtNLM"/>
    </source>
</evidence>